<comment type="caution">
    <text evidence="2">The sequence shown here is derived from an EMBL/GenBank/DDBJ whole genome shotgun (WGS) entry which is preliminary data.</text>
</comment>
<dbReference type="NCBIfam" id="NF006161">
    <property type="entry name" value="PRK08305.1"/>
    <property type="match status" value="1"/>
</dbReference>
<dbReference type="Gene3D" id="3.40.50.1950">
    <property type="entry name" value="Flavin prenyltransferase-like"/>
    <property type="match status" value="1"/>
</dbReference>
<evidence type="ECO:0000313" key="2">
    <source>
        <dbReference type="EMBL" id="HCL02678.1"/>
    </source>
</evidence>
<dbReference type="InterPro" id="IPR036551">
    <property type="entry name" value="Flavin_trans-like"/>
</dbReference>
<dbReference type="PIRSF" id="PIRSF001390">
    <property type="entry name" value="Dipicolinate_synth_subunit_B"/>
    <property type="match status" value="1"/>
</dbReference>
<dbReference type="InterPro" id="IPR014214">
    <property type="entry name" value="Dipicolinic_acid_synth_B"/>
</dbReference>
<evidence type="ECO:0000313" key="3">
    <source>
        <dbReference type="Proteomes" id="UP000262969"/>
    </source>
</evidence>
<sequence length="196" mass="21022">MKLSGKNVGVALTGSFCTFAKIIQQIQNIVNEQANVIPIFSFNAQSIDSRFGKAADFMEQITKITGNKPVLTIAGAEPLGPKGMIDILIIAPCTGNTLAKFCNGITDTPVLMAAKGHLRNQKPLAISLATNDALGINFKNVGSMLNCKNVYFVPFGQDDFNKKPNSMISNTSLIIPTLELALEGKQIQPIIENPEG</sequence>
<reference evidence="2 3" key="1">
    <citation type="journal article" date="2018" name="Nat. Biotechnol.">
        <title>A standardized bacterial taxonomy based on genome phylogeny substantially revises the tree of life.</title>
        <authorList>
            <person name="Parks D.H."/>
            <person name="Chuvochina M."/>
            <person name="Waite D.W."/>
            <person name="Rinke C."/>
            <person name="Skarshewski A."/>
            <person name="Chaumeil P.A."/>
            <person name="Hugenholtz P."/>
        </authorList>
    </citation>
    <scope>NUCLEOTIDE SEQUENCE [LARGE SCALE GENOMIC DNA]</scope>
    <source>
        <strain evidence="2">UBA11728</strain>
    </source>
</reference>
<protein>
    <submittedName>
        <fullName evidence="2">Dipicolinate synthase subunit B</fullName>
    </submittedName>
</protein>
<dbReference type="AlphaFoldDB" id="A0A3D2X8J8"/>
<accession>A0A3D2X8J8</accession>
<proteinExistence type="predicted"/>
<dbReference type="SUPFAM" id="SSF52507">
    <property type="entry name" value="Homo-oligomeric flavin-containing Cys decarboxylases, HFCD"/>
    <property type="match status" value="1"/>
</dbReference>
<dbReference type="Pfam" id="PF02441">
    <property type="entry name" value="Flavoprotein"/>
    <property type="match status" value="1"/>
</dbReference>
<dbReference type="InterPro" id="IPR003382">
    <property type="entry name" value="Flavoprotein"/>
</dbReference>
<gene>
    <name evidence="2" type="ORF">DHW61_09755</name>
</gene>
<dbReference type="Proteomes" id="UP000262969">
    <property type="component" value="Unassembled WGS sequence"/>
</dbReference>
<dbReference type="NCBIfam" id="TIGR02852">
    <property type="entry name" value="spore_dpaB"/>
    <property type="match status" value="1"/>
</dbReference>
<name>A0A3D2X8J8_9FIRM</name>
<feature type="domain" description="Flavoprotein" evidence="1">
    <location>
        <begin position="6"/>
        <end position="171"/>
    </location>
</feature>
<evidence type="ECO:0000259" key="1">
    <source>
        <dbReference type="Pfam" id="PF02441"/>
    </source>
</evidence>
<organism evidence="2 3">
    <name type="scientific">Lachnoclostridium phytofermentans</name>
    <dbReference type="NCBI Taxonomy" id="66219"/>
    <lineage>
        <taxon>Bacteria</taxon>
        <taxon>Bacillati</taxon>
        <taxon>Bacillota</taxon>
        <taxon>Clostridia</taxon>
        <taxon>Lachnospirales</taxon>
        <taxon>Lachnospiraceae</taxon>
    </lineage>
</organism>
<dbReference type="GO" id="GO:0003824">
    <property type="term" value="F:catalytic activity"/>
    <property type="evidence" value="ECO:0007669"/>
    <property type="project" value="InterPro"/>
</dbReference>
<dbReference type="EMBL" id="DPVV01000319">
    <property type="protein sequence ID" value="HCL02678.1"/>
    <property type="molecule type" value="Genomic_DNA"/>
</dbReference>